<dbReference type="Proteomes" id="UP000597338">
    <property type="component" value="Unassembled WGS sequence"/>
</dbReference>
<dbReference type="Pfam" id="PF13173">
    <property type="entry name" value="AAA_14"/>
    <property type="match status" value="1"/>
</dbReference>
<reference evidence="4" key="1">
    <citation type="journal article" date="2019" name="Int. J. Syst. Evol. Microbiol.">
        <title>The Global Catalogue of Microorganisms (GCM) 10K type strain sequencing project: providing services to taxonomists for standard genome sequencing and annotation.</title>
        <authorList>
            <consortium name="The Broad Institute Genomics Platform"/>
            <consortium name="The Broad Institute Genome Sequencing Center for Infectious Disease"/>
            <person name="Wu L."/>
            <person name="Ma J."/>
        </authorList>
    </citation>
    <scope>NUCLEOTIDE SEQUENCE [LARGE SCALE GENOMIC DNA]</scope>
    <source>
        <strain evidence="4">CGMCC 1.15342</strain>
    </source>
</reference>
<dbReference type="PANTHER" id="PTHR43566:SF1">
    <property type="entry name" value="AAA+ ATPASE DOMAIN-CONTAINING PROTEIN"/>
    <property type="match status" value="1"/>
</dbReference>
<dbReference type="Gene3D" id="3.40.50.300">
    <property type="entry name" value="P-loop containing nucleotide triphosphate hydrolases"/>
    <property type="match status" value="1"/>
</dbReference>
<evidence type="ECO:0000259" key="2">
    <source>
        <dbReference type="Pfam" id="PF13635"/>
    </source>
</evidence>
<dbReference type="InterPro" id="IPR041682">
    <property type="entry name" value="AAA_14"/>
</dbReference>
<name>A0ABQ1MFS8_9SPHI</name>
<dbReference type="SUPFAM" id="SSF52540">
    <property type="entry name" value="P-loop containing nucleoside triphosphate hydrolases"/>
    <property type="match status" value="1"/>
</dbReference>
<evidence type="ECO:0000313" key="3">
    <source>
        <dbReference type="EMBL" id="GGC38993.1"/>
    </source>
</evidence>
<gene>
    <name evidence="3" type="ORF">GCM10011386_33890</name>
</gene>
<proteinExistence type="predicted"/>
<comment type="caution">
    <text evidence="3">The sequence shown here is derived from an EMBL/GenBank/DDBJ whole genome shotgun (WGS) entry which is preliminary data.</text>
</comment>
<dbReference type="PANTHER" id="PTHR43566">
    <property type="entry name" value="CONSERVED PROTEIN"/>
    <property type="match status" value="1"/>
</dbReference>
<dbReference type="EMBL" id="BMIK01000013">
    <property type="protein sequence ID" value="GGC38993.1"/>
    <property type="molecule type" value="Genomic_DNA"/>
</dbReference>
<sequence>MINRDITQSVHGRLADEKAIILLGPRQVGKSTLLKQLAPAFQQKVVEWSGDDADVRTLLANPTATMLRQYIGAAKTLVIDEAQRIENIGLCIKLIVDQIPGVKVIATGSSAFDLANRINEPLTGRKWEYRLYPFSFGEMVNHHGFMEENRLLNHRLIYGYYPEIVNNPGEEEVRLKQLSGSYLYKDILTWERIQKPDKMERLVQALAFQLGNEVSFNELGQLTGLDNETTEKYVDLLEKSFIVFRLGSLSRNLRNELKKSRKFYFYDNGLRNAVINQFSPVALRQDIGALWENFVVSERVKYLAYREINCNRYFWRTHAQQEVDYIEERNGQMNAYEFKWNVNTKARFPKTFLDAYPGTEAHILTPENFQAFLLES</sequence>
<organism evidence="3 4">
    <name type="scientific">Parapedobacter defluvii</name>
    <dbReference type="NCBI Taxonomy" id="2045106"/>
    <lineage>
        <taxon>Bacteria</taxon>
        <taxon>Pseudomonadati</taxon>
        <taxon>Bacteroidota</taxon>
        <taxon>Sphingobacteriia</taxon>
        <taxon>Sphingobacteriales</taxon>
        <taxon>Sphingobacteriaceae</taxon>
        <taxon>Parapedobacter</taxon>
    </lineage>
</organism>
<evidence type="ECO:0000313" key="4">
    <source>
        <dbReference type="Proteomes" id="UP000597338"/>
    </source>
</evidence>
<evidence type="ECO:0000259" key="1">
    <source>
        <dbReference type="Pfam" id="PF13173"/>
    </source>
</evidence>
<dbReference type="InterPro" id="IPR025420">
    <property type="entry name" value="DUF4143"/>
</dbReference>
<keyword evidence="4" id="KW-1185">Reference proteome</keyword>
<dbReference type="Pfam" id="PF13635">
    <property type="entry name" value="DUF4143"/>
    <property type="match status" value="1"/>
</dbReference>
<feature type="domain" description="DUF4143" evidence="2">
    <location>
        <begin position="185"/>
        <end position="341"/>
    </location>
</feature>
<dbReference type="InterPro" id="IPR027417">
    <property type="entry name" value="P-loop_NTPase"/>
</dbReference>
<dbReference type="RefSeq" id="WP_188752644.1">
    <property type="nucleotide sequence ID" value="NZ_BMIK01000013.1"/>
</dbReference>
<protein>
    <submittedName>
        <fullName evidence="3">ATPase</fullName>
    </submittedName>
</protein>
<feature type="domain" description="AAA" evidence="1">
    <location>
        <begin position="17"/>
        <end position="139"/>
    </location>
</feature>
<accession>A0ABQ1MFS8</accession>